<reference evidence="9 10" key="1">
    <citation type="submission" date="2019-03" db="EMBL/GenBank/DDBJ databases">
        <title>Genomic Encyclopedia of Type Strains, Phase III (KMG-III): the genomes of soil and plant-associated and newly described type strains.</title>
        <authorList>
            <person name="Whitman W."/>
        </authorList>
    </citation>
    <scope>NUCLEOTIDE SEQUENCE [LARGE SCALE GENOMIC DNA]</scope>
    <source>
        <strain evidence="9 10">CECT 7378</strain>
    </source>
</reference>
<dbReference type="InterPro" id="IPR012394">
    <property type="entry name" value="Aldehyde_DH_NAD(P)"/>
</dbReference>
<dbReference type="OrthoDB" id="9812625at2"/>
<evidence type="ECO:0000256" key="3">
    <source>
        <dbReference type="ARBA" id="ARBA00023027"/>
    </source>
</evidence>
<sequence>MNPFFQLDSLFNSQKRAFLAQPNESLSIRLSNLNQLKRAILENRKALIKAVDADFGGRSEDETNIAEIQVCIDAIKYVSKHLKKWMRPSSRKVGIVYWPAINKVEYQPLGVVGIMSPWNYPIQLAIVPLIYALASGNRAIIKPSELTPETNKVLQHIVEKAFPLERVALVEGDAEFAAYFSSMAWDHLIFTGSTRVGKKVMEAASKNLTPVTLELGGKSPALVCEDFDIRKAAQRICFGKCVNSGQTCIAPDYALVPKEYVNRFLEELEYAFQDMYPSVVDNQDYTSIISKEHKARLEKMIEDVKLQGANVIQLNPANEDFSKTKKLSLHLVSGIEGEPDLMQEEIFGPVLPIIAYDTLADALHFINARPRPLALYCFSDDKAVQRAVLDKTQSGGVCINDTLFHLIQDDLPFGGVGESGIGQYHGPEGFLSLSKAKPIHIKGRFYTGHFFYPPLNTMLKKMLKKIFF</sequence>
<name>A0A4R6MDV9_9GAMM</name>
<dbReference type="Proteomes" id="UP000294656">
    <property type="component" value="Unassembled WGS sequence"/>
</dbReference>
<protein>
    <recommendedName>
        <fullName evidence="4">Aldehyde dehydrogenase</fullName>
    </recommendedName>
</protein>
<evidence type="ECO:0000256" key="6">
    <source>
        <dbReference type="PROSITE-ProRule" id="PRU10007"/>
    </source>
</evidence>
<feature type="active site" evidence="5 6">
    <location>
        <position position="214"/>
    </location>
</feature>
<evidence type="ECO:0000259" key="8">
    <source>
        <dbReference type="Pfam" id="PF00171"/>
    </source>
</evidence>
<dbReference type="GO" id="GO:0005737">
    <property type="term" value="C:cytoplasm"/>
    <property type="evidence" value="ECO:0007669"/>
    <property type="project" value="TreeGrafter"/>
</dbReference>
<dbReference type="PROSITE" id="PS00687">
    <property type="entry name" value="ALDEHYDE_DEHYDR_GLU"/>
    <property type="match status" value="1"/>
</dbReference>
<feature type="domain" description="Aldehyde dehydrogenase" evidence="8">
    <location>
        <begin position="10"/>
        <end position="437"/>
    </location>
</feature>
<dbReference type="InterPro" id="IPR029510">
    <property type="entry name" value="Ald_DH_CS_GLU"/>
</dbReference>
<evidence type="ECO:0000256" key="2">
    <source>
        <dbReference type="ARBA" id="ARBA00023002"/>
    </source>
</evidence>
<comment type="caution">
    <text evidence="9">The sequence shown here is derived from an EMBL/GenBank/DDBJ whole genome shotgun (WGS) entry which is preliminary data.</text>
</comment>
<dbReference type="PANTHER" id="PTHR43570">
    <property type="entry name" value="ALDEHYDE DEHYDROGENASE"/>
    <property type="match status" value="1"/>
</dbReference>
<dbReference type="CDD" id="cd07133">
    <property type="entry name" value="ALDH_CALDH_CalB"/>
    <property type="match status" value="1"/>
</dbReference>
<dbReference type="Gene3D" id="3.40.605.10">
    <property type="entry name" value="Aldehyde Dehydrogenase, Chain A, domain 1"/>
    <property type="match status" value="1"/>
</dbReference>
<dbReference type="RefSeq" id="WP_133502444.1">
    <property type="nucleotide sequence ID" value="NZ_SNXC01000009.1"/>
</dbReference>
<feature type="active site" evidence="5">
    <location>
        <position position="248"/>
    </location>
</feature>
<evidence type="ECO:0000256" key="4">
    <source>
        <dbReference type="PIRNR" id="PIRNR036492"/>
    </source>
</evidence>
<evidence type="ECO:0000256" key="7">
    <source>
        <dbReference type="RuleBase" id="RU003345"/>
    </source>
</evidence>
<dbReference type="InterPro" id="IPR016163">
    <property type="entry name" value="Ald_DH_C"/>
</dbReference>
<keyword evidence="2 4" id="KW-0560">Oxidoreductase</keyword>
<dbReference type="Gene3D" id="3.40.309.10">
    <property type="entry name" value="Aldehyde Dehydrogenase, Chain A, domain 2"/>
    <property type="match status" value="1"/>
</dbReference>
<dbReference type="Pfam" id="PF00171">
    <property type="entry name" value="Aldedh"/>
    <property type="match status" value="1"/>
</dbReference>
<evidence type="ECO:0000313" key="10">
    <source>
        <dbReference type="Proteomes" id="UP000294656"/>
    </source>
</evidence>
<proteinExistence type="inferred from homology"/>
<organism evidence="9 10">
    <name type="scientific">Marinomonas balearica</name>
    <dbReference type="NCBI Taxonomy" id="491947"/>
    <lineage>
        <taxon>Bacteria</taxon>
        <taxon>Pseudomonadati</taxon>
        <taxon>Pseudomonadota</taxon>
        <taxon>Gammaproteobacteria</taxon>
        <taxon>Oceanospirillales</taxon>
        <taxon>Oceanospirillaceae</taxon>
        <taxon>Marinomonas</taxon>
    </lineage>
</organism>
<dbReference type="InterPro" id="IPR016162">
    <property type="entry name" value="Ald_DH_N"/>
</dbReference>
<evidence type="ECO:0000313" key="9">
    <source>
        <dbReference type="EMBL" id="TDO99596.1"/>
    </source>
</evidence>
<dbReference type="InterPro" id="IPR016161">
    <property type="entry name" value="Ald_DH/histidinol_DH"/>
</dbReference>
<gene>
    <name evidence="9" type="ORF">DFP79_0581</name>
</gene>
<keyword evidence="3" id="KW-0520">NAD</keyword>
<accession>A0A4R6MDV9</accession>
<dbReference type="GO" id="GO:0004029">
    <property type="term" value="F:aldehyde dehydrogenase (NAD+) activity"/>
    <property type="evidence" value="ECO:0007669"/>
    <property type="project" value="TreeGrafter"/>
</dbReference>
<dbReference type="FunFam" id="3.40.309.10:FF:000003">
    <property type="entry name" value="Aldehyde dehydrogenase"/>
    <property type="match status" value="1"/>
</dbReference>
<dbReference type="PANTHER" id="PTHR43570:SF20">
    <property type="entry name" value="ALDEHYDE DEHYDROGENASE ALDX-RELATED"/>
    <property type="match status" value="1"/>
</dbReference>
<evidence type="ECO:0000256" key="1">
    <source>
        <dbReference type="ARBA" id="ARBA00009986"/>
    </source>
</evidence>
<keyword evidence="10" id="KW-1185">Reference proteome</keyword>
<dbReference type="GO" id="GO:0006081">
    <property type="term" value="P:aldehyde metabolic process"/>
    <property type="evidence" value="ECO:0007669"/>
    <property type="project" value="InterPro"/>
</dbReference>
<dbReference type="AlphaFoldDB" id="A0A4R6MDV9"/>
<dbReference type="PIRSF" id="PIRSF036492">
    <property type="entry name" value="ALDH"/>
    <property type="match status" value="1"/>
</dbReference>
<comment type="similarity">
    <text evidence="1 4 7">Belongs to the aldehyde dehydrogenase family.</text>
</comment>
<dbReference type="SUPFAM" id="SSF53720">
    <property type="entry name" value="ALDH-like"/>
    <property type="match status" value="1"/>
</dbReference>
<dbReference type="InterPro" id="IPR015590">
    <property type="entry name" value="Aldehyde_DH_dom"/>
</dbReference>
<evidence type="ECO:0000256" key="5">
    <source>
        <dbReference type="PIRSR" id="PIRSR036492-1"/>
    </source>
</evidence>
<dbReference type="EMBL" id="SNXC01000009">
    <property type="protein sequence ID" value="TDO99596.1"/>
    <property type="molecule type" value="Genomic_DNA"/>
</dbReference>